<evidence type="ECO:0000313" key="5">
    <source>
        <dbReference type="Proteomes" id="UP000039021"/>
    </source>
</evidence>
<proteinExistence type="predicted"/>
<name>A0A0U0R0R1_MYCTX</name>
<feature type="compositionally biased region" description="Low complexity" evidence="1">
    <location>
        <begin position="57"/>
        <end position="72"/>
    </location>
</feature>
<protein>
    <submittedName>
        <fullName evidence="2">Uncharacterized protein</fullName>
    </submittedName>
</protein>
<evidence type="ECO:0000313" key="4">
    <source>
        <dbReference type="Proteomes" id="UP000038802"/>
    </source>
</evidence>
<evidence type="ECO:0000256" key="1">
    <source>
        <dbReference type="SAM" id="MobiDB-lite"/>
    </source>
</evidence>
<dbReference type="EMBL" id="CSBK01000410">
    <property type="protein sequence ID" value="COX36689.1"/>
    <property type="molecule type" value="Genomic_DNA"/>
</dbReference>
<feature type="compositionally biased region" description="Low complexity" evidence="1">
    <location>
        <begin position="87"/>
        <end position="105"/>
    </location>
</feature>
<evidence type="ECO:0000313" key="2">
    <source>
        <dbReference type="EMBL" id="COV64655.1"/>
    </source>
</evidence>
<sequence>MKSMLTPSAATSLATALNAPAVIGRPSTKMVWVDGCRMIGRSSLRSMATSRPTPWMAAATSSRSAVPSATSSGHDTSTPSVSRPRITTCSTLSSSTPCCASTSKSADVTPG</sequence>
<evidence type="ECO:0000313" key="3">
    <source>
        <dbReference type="EMBL" id="COX36689.1"/>
    </source>
</evidence>
<dbReference type="AlphaFoldDB" id="A0A0U0R0R1"/>
<reference evidence="2" key="1">
    <citation type="submission" date="2015-03" db="EMBL/GenBank/DDBJ databases">
        <authorList>
            <person name="Murphy D."/>
        </authorList>
    </citation>
    <scope>NUCLEOTIDE SEQUENCE [LARGE SCALE GENOMIC DNA]</scope>
    <source>
        <strain evidence="2">K00500041</strain>
    </source>
</reference>
<dbReference type="EMBL" id="CSAE01000166">
    <property type="protein sequence ID" value="COV64655.1"/>
    <property type="molecule type" value="Genomic_DNA"/>
</dbReference>
<dbReference type="Proteomes" id="UP000038802">
    <property type="component" value="Unassembled WGS sequence"/>
</dbReference>
<organism evidence="2 4">
    <name type="scientific">Mycobacterium tuberculosis</name>
    <dbReference type="NCBI Taxonomy" id="1773"/>
    <lineage>
        <taxon>Bacteria</taxon>
        <taxon>Bacillati</taxon>
        <taxon>Actinomycetota</taxon>
        <taxon>Actinomycetes</taxon>
        <taxon>Mycobacteriales</taxon>
        <taxon>Mycobacteriaceae</taxon>
        <taxon>Mycobacterium</taxon>
        <taxon>Mycobacterium tuberculosis complex</taxon>
    </lineage>
</organism>
<accession>A0A0U0R0R1</accession>
<feature type="compositionally biased region" description="Polar residues" evidence="1">
    <location>
        <begin position="43"/>
        <end position="52"/>
    </location>
</feature>
<gene>
    <name evidence="2" type="ORF">ERS007703_01790</name>
    <name evidence="3" type="ORF">ERS007739_01170</name>
</gene>
<feature type="region of interest" description="Disordered" evidence="1">
    <location>
        <begin position="43"/>
        <end position="111"/>
    </location>
</feature>
<reference evidence="4 5" key="3">
    <citation type="submission" date="2015-03" db="EMBL/GenBank/DDBJ databases">
        <authorList>
            <consortium name="Pathogen Informatics"/>
        </authorList>
    </citation>
    <scope>NUCLEOTIDE SEQUENCE [LARGE SCALE GENOMIC DNA]</scope>
    <source>
        <strain evidence="4">K00500041</strain>
        <strain evidence="5">N09902308</strain>
    </source>
</reference>
<reference evidence="3" key="2">
    <citation type="submission" date="2015-03" db="EMBL/GenBank/DDBJ databases">
        <authorList>
            <consortium name="Pathogen Informatics"/>
            <person name="Murphy D."/>
        </authorList>
    </citation>
    <scope>NUCLEOTIDE SEQUENCE</scope>
    <source>
        <strain evidence="3">N09902308</strain>
    </source>
</reference>
<dbReference type="Proteomes" id="UP000039021">
    <property type="component" value="Unassembled WGS sequence"/>
</dbReference>